<dbReference type="PANTHER" id="PTHR35563">
    <property type="entry name" value="BARREL METAL-DEPENDENT HYDROLASE, PUTATIVE (AFU_ORTHOLOGUE AFUA_1G16240)-RELATED"/>
    <property type="match status" value="1"/>
</dbReference>
<evidence type="ECO:0000313" key="2">
    <source>
        <dbReference type="EMBL" id="MCW8084222.1"/>
    </source>
</evidence>
<evidence type="ECO:0000259" key="1">
    <source>
        <dbReference type="Pfam" id="PF04909"/>
    </source>
</evidence>
<sequence>MRKEDVMAPDEKIPVCLGPDPSPRRPALRLPEGACDAHAHVFDAARYPYQAARGYTPPDNGVDQLLALHDVLGVSRGVVVQASVHGTDNRAVLDAASAHPGRLRAVVAVGEDVTEAELRSMHAKGARGIRVNLVDKGGMPFRSLAALGSVAARIRALGWHVELLVHVEDDPTALRDLARAVRVPVSVGHVGYTKVARGGATHPGFREFLAMLRDGLFWVKLTGHYRISAEATLPYGDVTEMAHRVVEAAPERVLWGSDWPHVAQYRAMPNDGALLDLLAEWVPDGARRDAILRDNPARLYGFG</sequence>
<protein>
    <submittedName>
        <fullName evidence="2">Amidohydrolase family protein</fullName>
    </submittedName>
</protein>
<dbReference type="Pfam" id="PF04909">
    <property type="entry name" value="Amidohydro_2"/>
    <property type="match status" value="1"/>
</dbReference>
<organism evidence="2 3">
    <name type="scientific">Sabulicella glaciei</name>
    <dbReference type="NCBI Taxonomy" id="2984948"/>
    <lineage>
        <taxon>Bacteria</taxon>
        <taxon>Pseudomonadati</taxon>
        <taxon>Pseudomonadota</taxon>
        <taxon>Alphaproteobacteria</taxon>
        <taxon>Acetobacterales</taxon>
        <taxon>Acetobacteraceae</taxon>
        <taxon>Sabulicella</taxon>
    </lineage>
</organism>
<dbReference type="InterPro" id="IPR032466">
    <property type="entry name" value="Metal_Hydrolase"/>
</dbReference>
<dbReference type="EMBL" id="JAPFQI010000001">
    <property type="protein sequence ID" value="MCW8084222.1"/>
    <property type="molecule type" value="Genomic_DNA"/>
</dbReference>
<keyword evidence="3" id="KW-1185">Reference proteome</keyword>
<dbReference type="InterPro" id="IPR052358">
    <property type="entry name" value="Aro_Compnd_Degr_Hydrolases"/>
</dbReference>
<gene>
    <name evidence="2" type="ORF">OF850_01155</name>
</gene>
<dbReference type="InterPro" id="IPR006680">
    <property type="entry name" value="Amidohydro-rel"/>
</dbReference>
<proteinExistence type="predicted"/>
<dbReference type="SUPFAM" id="SSF51556">
    <property type="entry name" value="Metallo-dependent hydrolases"/>
    <property type="match status" value="1"/>
</dbReference>
<accession>A0ABT3NPY2</accession>
<dbReference type="PANTHER" id="PTHR35563:SF2">
    <property type="entry name" value="BARREL METAL-DEPENDENT HYDROLASE, PUTATIVE (AFU_ORTHOLOGUE AFUA_1G16240)-RELATED"/>
    <property type="match status" value="1"/>
</dbReference>
<evidence type="ECO:0000313" key="3">
    <source>
        <dbReference type="Proteomes" id="UP001526430"/>
    </source>
</evidence>
<reference evidence="2 3" key="1">
    <citation type="submission" date="2022-10" db="EMBL/GenBank/DDBJ databases">
        <title>Roseococcus glaciei nov., sp. nov., isolated from glacier.</title>
        <authorList>
            <person name="Liu Q."/>
            <person name="Xin Y.-H."/>
        </authorList>
    </citation>
    <scope>NUCLEOTIDE SEQUENCE [LARGE SCALE GENOMIC DNA]</scope>
    <source>
        <strain evidence="2 3">MDT2-1-1</strain>
    </source>
</reference>
<comment type="caution">
    <text evidence="2">The sequence shown here is derived from an EMBL/GenBank/DDBJ whole genome shotgun (WGS) entry which is preliminary data.</text>
</comment>
<feature type="domain" description="Amidohydrolase-related" evidence="1">
    <location>
        <begin position="35"/>
        <end position="302"/>
    </location>
</feature>
<dbReference type="Proteomes" id="UP001526430">
    <property type="component" value="Unassembled WGS sequence"/>
</dbReference>
<dbReference type="Gene3D" id="3.20.20.140">
    <property type="entry name" value="Metal-dependent hydrolases"/>
    <property type="match status" value="1"/>
</dbReference>
<name>A0ABT3NPY2_9PROT</name>